<dbReference type="EC" id="1.97.1.-" evidence="12"/>
<dbReference type="Gene3D" id="3.20.20.70">
    <property type="entry name" value="Aldolase class I"/>
    <property type="match status" value="1"/>
</dbReference>
<dbReference type="PANTHER" id="PTHR30352">
    <property type="entry name" value="PYRUVATE FORMATE-LYASE-ACTIVATING ENZYME"/>
    <property type="match status" value="1"/>
</dbReference>
<evidence type="ECO:0000256" key="12">
    <source>
        <dbReference type="PIRNR" id="PIRNR000368"/>
    </source>
</evidence>
<evidence type="ECO:0000256" key="6">
    <source>
        <dbReference type="ARBA" id="ARBA00022691"/>
    </source>
</evidence>
<dbReference type="Proteomes" id="UP000760668">
    <property type="component" value="Unassembled WGS sequence"/>
</dbReference>
<dbReference type="SFLD" id="SFLDG01066">
    <property type="entry name" value="organic_radical-activating_enz"/>
    <property type="match status" value="1"/>
</dbReference>
<evidence type="ECO:0000256" key="9">
    <source>
        <dbReference type="ARBA" id="ARBA00023004"/>
    </source>
</evidence>
<dbReference type="InterPro" id="IPR001989">
    <property type="entry name" value="Radical_activat_CS"/>
</dbReference>
<evidence type="ECO:0000256" key="1">
    <source>
        <dbReference type="ARBA" id="ARBA00001966"/>
    </source>
</evidence>
<evidence type="ECO:0000313" key="13">
    <source>
        <dbReference type="EMBL" id="HJG87023.1"/>
    </source>
</evidence>
<proteinExistence type="inferred from homology"/>
<dbReference type="SFLD" id="SFLDF00299">
    <property type="entry name" value="anaerobic_ribonucleoside-triph"/>
    <property type="match status" value="1"/>
</dbReference>
<keyword evidence="9" id="KW-0408">Iron</keyword>
<accession>A0A921ST03</accession>
<comment type="function">
    <text evidence="2 12">Activation of anaerobic ribonucleoside-triphosphate reductase under anaerobic conditions by generation of an organic free radical, using S-adenosylmethionine and reduced flavodoxin as cosubstrates to produce 5'-deoxy-adenosine.</text>
</comment>
<reference evidence="13" key="2">
    <citation type="submission" date="2021-09" db="EMBL/GenBank/DDBJ databases">
        <authorList>
            <person name="Gilroy R."/>
        </authorList>
    </citation>
    <scope>NUCLEOTIDE SEQUENCE</scope>
    <source>
        <strain evidence="13">CHK179-5677</strain>
    </source>
</reference>
<dbReference type="CDD" id="cd01335">
    <property type="entry name" value="Radical_SAM"/>
    <property type="match status" value="1"/>
</dbReference>
<dbReference type="RefSeq" id="WP_295369079.1">
    <property type="nucleotide sequence ID" value="NZ_DYUC01000083.1"/>
</dbReference>
<evidence type="ECO:0000256" key="5">
    <source>
        <dbReference type="ARBA" id="ARBA00022485"/>
    </source>
</evidence>
<dbReference type="InterPro" id="IPR034457">
    <property type="entry name" value="Organic_radical-activating"/>
</dbReference>
<evidence type="ECO:0000256" key="4">
    <source>
        <dbReference type="ARBA" id="ARBA00014281"/>
    </source>
</evidence>
<comment type="similarity">
    <text evidence="3 12">Belongs to the organic radical-activating enzymes family.</text>
</comment>
<evidence type="ECO:0000256" key="10">
    <source>
        <dbReference type="ARBA" id="ARBA00023014"/>
    </source>
</evidence>
<evidence type="ECO:0000313" key="14">
    <source>
        <dbReference type="Proteomes" id="UP000760668"/>
    </source>
</evidence>
<gene>
    <name evidence="13" type="primary">nrdG</name>
    <name evidence="13" type="ORF">K8V01_08390</name>
</gene>
<evidence type="ECO:0000256" key="3">
    <source>
        <dbReference type="ARBA" id="ARBA00009777"/>
    </source>
</evidence>
<dbReference type="InterPro" id="IPR058240">
    <property type="entry name" value="rSAM_sf"/>
</dbReference>
<dbReference type="GO" id="GO:0051539">
    <property type="term" value="F:4 iron, 4 sulfur cluster binding"/>
    <property type="evidence" value="ECO:0007669"/>
    <property type="project" value="UniProtKB-KW"/>
</dbReference>
<dbReference type="PROSITE" id="PS01087">
    <property type="entry name" value="RADICAL_ACTIVATING"/>
    <property type="match status" value="1"/>
</dbReference>
<dbReference type="GO" id="GO:0043365">
    <property type="term" value="F:[formate-C-acetyltransferase]-activating enzyme activity"/>
    <property type="evidence" value="ECO:0007669"/>
    <property type="project" value="InterPro"/>
</dbReference>
<keyword evidence="7" id="KW-0479">Metal-binding</keyword>
<reference evidence="13" key="1">
    <citation type="journal article" date="2021" name="PeerJ">
        <title>Extensive microbial diversity within the chicken gut microbiome revealed by metagenomics and culture.</title>
        <authorList>
            <person name="Gilroy R."/>
            <person name="Ravi A."/>
            <person name="Getino M."/>
            <person name="Pursley I."/>
            <person name="Horton D.L."/>
            <person name="Alikhan N.F."/>
            <person name="Baker D."/>
            <person name="Gharbi K."/>
            <person name="Hall N."/>
            <person name="Watson M."/>
            <person name="Adriaenssens E.M."/>
            <person name="Foster-Nyarko E."/>
            <person name="Jarju S."/>
            <person name="Secka A."/>
            <person name="Antonio M."/>
            <person name="Oren A."/>
            <person name="Chaudhuri R.R."/>
            <person name="La Ragione R."/>
            <person name="Hildebrand F."/>
            <person name="Pallen M.J."/>
        </authorList>
    </citation>
    <scope>NUCLEOTIDE SEQUENCE</scope>
    <source>
        <strain evidence="13">CHK179-5677</strain>
    </source>
</reference>
<keyword evidence="6" id="KW-0949">S-adenosyl-L-methionine</keyword>
<dbReference type="InterPro" id="IPR007197">
    <property type="entry name" value="rSAM"/>
</dbReference>
<dbReference type="GO" id="GO:0004748">
    <property type="term" value="F:ribonucleoside-diphosphate reductase activity, thioredoxin disulfide as acceptor"/>
    <property type="evidence" value="ECO:0007669"/>
    <property type="project" value="TreeGrafter"/>
</dbReference>
<dbReference type="SFLD" id="SFLDG01063">
    <property type="entry name" value="activating_enzymes__group_1"/>
    <property type="match status" value="1"/>
</dbReference>
<evidence type="ECO:0000256" key="11">
    <source>
        <dbReference type="ARBA" id="ARBA00047365"/>
    </source>
</evidence>
<dbReference type="NCBIfam" id="TIGR02491">
    <property type="entry name" value="NrdG"/>
    <property type="match status" value="1"/>
</dbReference>
<comment type="cofactor">
    <cofactor evidence="1">
        <name>[4Fe-4S] cluster</name>
        <dbReference type="ChEBI" id="CHEBI:49883"/>
    </cofactor>
</comment>
<dbReference type="SUPFAM" id="SSF102114">
    <property type="entry name" value="Radical SAM enzymes"/>
    <property type="match status" value="1"/>
</dbReference>
<comment type="caution">
    <text evidence="13">The sequence shown here is derived from an EMBL/GenBank/DDBJ whole genome shotgun (WGS) entry which is preliminary data.</text>
</comment>
<dbReference type="PANTHER" id="PTHR30352:SF2">
    <property type="entry name" value="ANAEROBIC RIBONUCLEOSIDE-TRIPHOSPHATE REDUCTASE-ACTIVATING PROTEIN"/>
    <property type="match status" value="1"/>
</dbReference>
<dbReference type="AlphaFoldDB" id="A0A921ST03"/>
<evidence type="ECO:0000256" key="8">
    <source>
        <dbReference type="ARBA" id="ARBA00023002"/>
    </source>
</evidence>
<dbReference type="PIRSF" id="PIRSF000368">
    <property type="entry name" value="NrdG"/>
    <property type="match status" value="1"/>
</dbReference>
<dbReference type="SFLD" id="SFLDS00029">
    <property type="entry name" value="Radical_SAM"/>
    <property type="match status" value="1"/>
</dbReference>
<comment type="catalytic activity">
    <reaction evidence="11">
        <text>glycyl-[protein] + reduced [flavodoxin] + S-adenosyl-L-methionine = glycin-2-yl radical-[protein] + semiquinone [flavodoxin] + 5'-deoxyadenosine + L-methionine + H(+)</text>
        <dbReference type="Rhea" id="RHEA:61976"/>
        <dbReference type="Rhea" id="RHEA-COMP:10622"/>
        <dbReference type="Rhea" id="RHEA-COMP:14480"/>
        <dbReference type="Rhea" id="RHEA-COMP:15993"/>
        <dbReference type="Rhea" id="RHEA-COMP:15994"/>
        <dbReference type="ChEBI" id="CHEBI:15378"/>
        <dbReference type="ChEBI" id="CHEBI:17319"/>
        <dbReference type="ChEBI" id="CHEBI:29947"/>
        <dbReference type="ChEBI" id="CHEBI:32722"/>
        <dbReference type="ChEBI" id="CHEBI:57618"/>
        <dbReference type="ChEBI" id="CHEBI:57844"/>
        <dbReference type="ChEBI" id="CHEBI:59789"/>
        <dbReference type="ChEBI" id="CHEBI:140311"/>
    </reaction>
</comment>
<keyword evidence="8 12" id="KW-0560">Oxidoreductase</keyword>
<evidence type="ECO:0000256" key="2">
    <source>
        <dbReference type="ARBA" id="ARBA00003852"/>
    </source>
</evidence>
<keyword evidence="5" id="KW-0004">4Fe-4S</keyword>
<sequence>MRIASTMSDSIVDGPGLRFTVFTQGCPHHCPGCHNPETHDPAGGREAAVEELAEQMGGNPLTDGLTLSGGDPFLQAEECARLAALAHGQGKNVWTYTGYTWETLTSAGRPDWDALLAQTDVLVDGPFVAARKSYGALFRGSTNQRLINVPASRAAGRVVLWTRPDPLAHFTVPES</sequence>
<organism evidence="13 14">
    <name type="scientific">Pseudoflavonifractor capillosus</name>
    <dbReference type="NCBI Taxonomy" id="106588"/>
    <lineage>
        <taxon>Bacteria</taxon>
        <taxon>Bacillati</taxon>
        <taxon>Bacillota</taxon>
        <taxon>Clostridia</taxon>
        <taxon>Eubacteriales</taxon>
        <taxon>Oscillospiraceae</taxon>
        <taxon>Pseudoflavonifractor</taxon>
    </lineage>
</organism>
<dbReference type="InterPro" id="IPR012837">
    <property type="entry name" value="NrdG"/>
</dbReference>
<name>A0A921ST03_9FIRM</name>
<evidence type="ECO:0000256" key="7">
    <source>
        <dbReference type="ARBA" id="ARBA00022723"/>
    </source>
</evidence>
<protein>
    <recommendedName>
        <fullName evidence="4 12">Anaerobic ribonucleoside-triphosphate reductase-activating protein</fullName>
        <ecNumber evidence="12">1.97.1.-</ecNumber>
    </recommendedName>
</protein>
<dbReference type="InterPro" id="IPR013785">
    <property type="entry name" value="Aldolase_TIM"/>
</dbReference>
<dbReference type="Pfam" id="PF13353">
    <property type="entry name" value="Fer4_12"/>
    <property type="match status" value="1"/>
</dbReference>
<keyword evidence="10" id="KW-0411">Iron-sulfur</keyword>
<dbReference type="EMBL" id="DYUC01000083">
    <property type="protein sequence ID" value="HJG87023.1"/>
    <property type="molecule type" value="Genomic_DNA"/>
</dbReference>
<dbReference type="GO" id="GO:0046872">
    <property type="term" value="F:metal ion binding"/>
    <property type="evidence" value="ECO:0007669"/>
    <property type="project" value="UniProtKB-KW"/>
</dbReference>